<evidence type="ECO:0000256" key="6">
    <source>
        <dbReference type="ARBA" id="ARBA00023136"/>
    </source>
</evidence>
<proteinExistence type="inferred from homology"/>
<comment type="subcellular location">
    <subcellularLocation>
        <location evidence="1">Cell membrane</location>
        <topology evidence="1">Multi-pass membrane protein</topology>
    </subcellularLocation>
</comment>
<gene>
    <name evidence="9" type="ORF">F4Y42_00920</name>
</gene>
<feature type="domain" description="ABC3 transporter permease C-terminal" evidence="8">
    <location>
        <begin position="332"/>
        <end position="444"/>
    </location>
</feature>
<evidence type="ECO:0000313" key="9">
    <source>
        <dbReference type="EMBL" id="MXY91989.1"/>
    </source>
</evidence>
<dbReference type="InterPro" id="IPR051447">
    <property type="entry name" value="Lipoprotein-release_system"/>
</dbReference>
<feature type="transmembrane region" description="Helical" evidence="7">
    <location>
        <begin position="909"/>
        <end position="931"/>
    </location>
</feature>
<keyword evidence="6 7" id="KW-0472">Membrane</keyword>
<name>A0A6B0YPV2_9CHLR</name>
<evidence type="ECO:0000256" key="5">
    <source>
        <dbReference type="ARBA" id="ARBA00022989"/>
    </source>
</evidence>
<dbReference type="GO" id="GO:0044874">
    <property type="term" value="P:lipoprotein localization to outer membrane"/>
    <property type="evidence" value="ECO:0007669"/>
    <property type="project" value="TreeGrafter"/>
</dbReference>
<keyword evidence="4 7" id="KW-0812">Transmembrane</keyword>
<feature type="transmembrane region" description="Helical" evidence="7">
    <location>
        <begin position="502"/>
        <end position="523"/>
    </location>
</feature>
<sequence>MRIFFTLPRLIGGLTLLTYRRLAGNFGLTLLALFQIVLTVGLLSSAGFFAQAVDRVILNVELDELSSRTGRPPFTTRVYFFPSSRKPMDVPAAERAGRSVAATLSSEIGLPIDDVGVHLESGSMMLMSPEGDERYGTESKFLTQVDLVYLAGVAPELAISSGSVWEDATGDEASTGPLPVLMHDNLAADMGVRPGEKFRVAPTAALPGTEVEIVGLWRARDPDDTFWFRPPDISMKEALFVRRADYLQRVQPMVAGSSRFASWRISLDDSTLNPAFAAAYARGFEKGMTVIGKYLPGAELDVSPLDPLKEFVQRQTTLTVLLLSMNVPAIGFLLYFLVLISGIIARSQQRETSVLVSRGAGTMRVLWLVLVEEWLLFLLGVPLGLGLGMLIARGMGYTDSFLDFTLRDPMPVSLQGVDVWLIVAALGLAFIARLLPAITAARASIVEYETAYARPDKGPLWRRAYLDFLLIVPTVYAYQQLGQQEAFALLAQEDASELYSDPLLVLAPALVILTASLLIMRFFSPMMNLLDKLAGLLPGTVFHLALRQLGRQGHSYLNPLLLVIICLGLGIYTHSLAASMDEWLVDRIKYQAGGDFRFLPVTVTDGETVGDWTLEPAWFSEKFDADRGIRVGNYGMRIEGLSTPRGMTKRMMGVDRAEFATVSWFRSDFADDSLGGLMNRLAAAPEAVLVSRTFLSEQLLRVGDRLDLWVILDAGISMRTDFVISGVYDYFPTVDQEEIVVIANLDYLHLIGGAIYPYEVWLRSPDNPRGEEVRRQLRIGGIELLRWHDVVGSLIEEKSKLERVGVFGALTVGFLAAALMAVMAFLMHSYASLRERFYQFGVLRAIGALRRQLIIQLAVEYAVLVAYGTAAGAIIGVQVSVLFTPFFRTAADSKAILPPMLPIIAEAEITQLTLIFIAIMVFVIVAATAQATQRRIFEVMRVGQA</sequence>
<dbReference type="InterPro" id="IPR003838">
    <property type="entry name" value="ABC3_permease_C"/>
</dbReference>
<feature type="transmembrane region" description="Helical" evidence="7">
    <location>
        <begin position="412"/>
        <end position="435"/>
    </location>
</feature>
<keyword evidence="3" id="KW-1003">Cell membrane</keyword>
<dbReference type="Pfam" id="PF02687">
    <property type="entry name" value="FtsX"/>
    <property type="match status" value="2"/>
</dbReference>
<feature type="transmembrane region" description="Helical" evidence="7">
    <location>
        <begin position="365"/>
        <end position="392"/>
    </location>
</feature>
<feature type="domain" description="ABC3 transporter permease C-terminal" evidence="8">
    <location>
        <begin position="814"/>
        <end position="928"/>
    </location>
</feature>
<keyword evidence="5 7" id="KW-1133">Transmembrane helix</keyword>
<comment type="caution">
    <text evidence="9">The sequence shown here is derived from an EMBL/GenBank/DDBJ whole genome shotgun (WGS) entry which is preliminary data.</text>
</comment>
<feature type="transmembrane region" description="Helical" evidence="7">
    <location>
        <begin position="804"/>
        <end position="826"/>
    </location>
</feature>
<feature type="transmembrane region" description="Helical" evidence="7">
    <location>
        <begin position="26"/>
        <end position="50"/>
    </location>
</feature>
<feature type="transmembrane region" description="Helical" evidence="7">
    <location>
        <begin position="318"/>
        <end position="344"/>
    </location>
</feature>
<evidence type="ECO:0000256" key="7">
    <source>
        <dbReference type="SAM" id="Phobius"/>
    </source>
</evidence>
<comment type="similarity">
    <text evidence="2">Belongs to the ABC-4 integral membrane protein family. LolC/E subfamily.</text>
</comment>
<evidence type="ECO:0000256" key="4">
    <source>
        <dbReference type="ARBA" id="ARBA00022692"/>
    </source>
</evidence>
<dbReference type="GO" id="GO:0098797">
    <property type="term" value="C:plasma membrane protein complex"/>
    <property type="evidence" value="ECO:0007669"/>
    <property type="project" value="TreeGrafter"/>
</dbReference>
<feature type="transmembrane region" description="Helical" evidence="7">
    <location>
        <begin position="464"/>
        <end position="482"/>
    </location>
</feature>
<feature type="transmembrane region" description="Helical" evidence="7">
    <location>
        <begin position="556"/>
        <end position="577"/>
    </location>
</feature>
<feature type="transmembrane region" description="Helical" evidence="7">
    <location>
        <begin position="861"/>
        <end position="883"/>
    </location>
</feature>
<reference evidence="9" key="1">
    <citation type="submission" date="2019-09" db="EMBL/GenBank/DDBJ databases">
        <title>Characterisation of the sponge microbiome using genome-centric metagenomics.</title>
        <authorList>
            <person name="Engelberts J.P."/>
            <person name="Robbins S.J."/>
            <person name="De Goeij J.M."/>
            <person name="Aranda M."/>
            <person name="Bell S.C."/>
            <person name="Webster N.S."/>
        </authorList>
    </citation>
    <scope>NUCLEOTIDE SEQUENCE</scope>
    <source>
        <strain evidence="9">SB0664_bin_27</strain>
    </source>
</reference>
<accession>A0A6B0YPV2</accession>
<evidence type="ECO:0000256" key="2">
    <source>
        <dbReference type="ARBA" id="ARBA00005236"/>
    </source>
</evidence>
<protein>
    <submittedName>
        <fullName evidence="9">ABC transporter permease</fullName>
    </submittedName>
</protein>
<dbReference type="PANTHER" id="PTHR30489:SF0">
    <property type="entry name" value="LIPOPROTEIN-RELEASING SYSTEM TRANSMEMBRANE PROTEIN LOLE"/>
    <property type="match status" value="1"/>
</dbReference>
<evidence type="ECO:0000256" key="3">
    <source>
        <dbReference type="ARBA" id="ARBA00022475"/>
    </source>
</evidence>
<dbReference type="AlphaFoldDB" id="A0A6B0YPV2"/>
<organism evidence="9">
    <name type="scientific">Caldilineaceae bacterium SB0664_bin_27</name>
    <dbReference type="NCBI Taxonomy" id="2605260"/>
    <lineage>
        <taxon>Bacteria</taxon>
        <taxon>Bacillati</taxon>
        <taxon>Chloroflexota</taxon>
        <taxon>Caldilineae</taxon>
        <taxon>Caldilineales</taxon>
        <taxon>Caldilineaceae</taxon>
    </lineage>
</organism>
<evidence type="ECO:0000256" key="1">
    <source>
        <dbReference type="ARBA" id="ARBA00004651"/>
    </source>
</evidence>
<dbReference type="PANTHER" id="PTHR30489">
    <property type="entry name" value="LIPOPROTEIN-RELEASING SYSTEM TRANSMEMBRANE PROTEIN LOLE"/>
    <property type="match status" value="1"/>
</dbReference>
<evidence type="ECO:0000259" key="8">
    <source>
        <dbReference type="Pfam" id="PF02687"/>
    </source>
</evidence>
<dbReference type="EMBL" id="VXRG01000008">
    <property type="protein sequence ID" value="MXY91989.1"/>
    <property type="molecule type" value="Genomic_DNA"/>
</dbReference>